<dbReference type="AlphaFoldDB" id="A0A0E9RFV7"/>
<sequence length="19" mass="2306">MQLYMLVRHNKCQDSVVLK</sequence>
<organism evidence="1">
    <name type="scientific">Anguilla anguilla</name>
    <name type="common">European freshwater eel</name>
    <name type="synonym">Muraena anguilla</name>
    <dbReference type="NCBI Taxonomy" id="7936"/>
    <lineage>
        <taxon>Eukaryota</taxon>
        <taxon>Metazoa</taxon>
        <taxon>Chordata</taxon>
        <taxon>Craniata</taxon>
        <taxon>Vertebrata</taxon>
        <taxon>Euteleostomi</taxon>
        <taxon>Actinopterygii</taxon>
        <taxon>Neopterygii</taxon>
        <taxon>Teleostei</taxon>
        <taxon>Anguilliformes</taxon>
        <taxon>Anguillidae</taxon>
        <taxon>Anguilla</taxon>
    </lineage>
</organism>
<reference evidence="1" key="2">
    <citation type="journal article" date="2015" name="Fish Shellfish Immunol.">
        <title>Early steps in the European eel (Anguilla anguilla)-Vibrio vulnificus interaction in the gills: Role of the RtxA13 toxin.</title>
        <authorList>
            <person name="Callol A."/>
            <person name="Pajuelo D."/>
            <person name="Ebbesson L."/>
            <person name="Teles M."/>
            <person name="MacKenzie S."/>
            <person name="Amaro C."/>
        </authorList>
    </citation>
    <scope>NUCLEOTIDE SEQUENCE</scope>
</reference>
<dbReference type="EMBL" id="GBXM01080556">
    <property type="protein sequence ID" value="JAH28021.1"/>
    <property type="molecule type" value="Transcribed_RNA"/>
</dbReference>
<evidence type="ECO:0000313" key="1">
    <source>
        <dbReference type="EMBL" id="JAH28021.1"/>
    </source>
</evidence>
<name>A0A0E9RFV7_ANGAN</name>
<proteinExistence type="predicted"/>
<accession>A0A0E9RFV7</accession>
<reference evidence="1" key="1">
    <citation type="submission" date="2014-11" db="EMBL/GenBank/DDBJ databases">
        <authorList>
            <person name="Amaro Gonzalez C."/>
        </authorList>
    </citation>
    <scope>NUCLEOTIDE SEQUENCE</scope>
</reference>
<protein>
    <submittedName>
        <fullName evidence="1">Uncharacterized protein</fullName>
    </submittedName>
</protein>